<dbReference type="Pfam" id="PF02811">
    <property type="entry name" value="PHP"/>
    <property type="match status" value="1"/>
</dbReference>
<dbReference type="InterPro" id="IPR004013">
    <property type="entry name" value="PHP_dom"/>
</dbReference>
<dbReference type="PANTHER" id="PTHR42924">
    <property type="entry name" value="EXONUCLEASE"/>
    <property type="match status" value="1"/>
</dbReference>
<evidence type="ECO:0000313" key="3">
    <source>
        <dbReference type="Proteomes" id="UP001201873"/>
    </source>
</evidence>
<protein>
    <submittedName>
        <fullName evidence="2">PHP domain-containing protein</fullName>
    </submittedName>
</protein>
<dbReference type="InterPro" id="IPR003141">
    <property type="entry name" value="Pol/His_phosphatase_N"/>
</dbReference>
<dbReference type="Gene3D" id="3.20.20.140">
    <property type="entry name" value="Metal-dependent hydrolases"/>
    <property type="match status" value="1"/>
</dbReference>
<dbReference type="PANTHER" id="PTHR42924:SF3">
    <property type="entry name" value="POLYMERASE_HISTIDINOL PHOSPHATASE N-TERMINAL DOMAIN-CONTAINING PROTEIN"/>
    <property type="match status" value="1"/>
</dbReference>
<dbReference type="SMART" id="SM00481">
    <property type="entry name" value="POLIIIAc"/>
    <property type="match status" value="1"/>
</dbReference>
<reference evidence="2 3" key="1">
    <citation type="submission" date="2022-04" db="EMBL/GenBank/DDBJ databases">
        <title>Genome diversity in the genus Frankia.</title>
        <authorList>
            <person name="Carlos-Shanley C."/>
            <person name="Hahn D."/>
        </authorList>
    </citation>
    <scope>NUCLEOTIDE SEQUENCE [LARGE SCALE GENOMIC DNA]</scope>
    <source>
        <strain evidence="2 3">Ag45/Mut15</strain>
    </source>
</reference>
<gene>
    <name evidence="2" type="ORF">MXD59_08030</name>
</gene>
<evidence type="ECO:0000313" key="2">
    <source>
        <dbReference type="EMBL" id="MCK9875720.1"/>
    </source>
</evidence>
<evidence type="ECO:0000259" key="1">
    <source>
        <dbReference type="SMART" id="SM00481"/>
    </source>
</evidence>
<dbReference type="EMBL" id="JALKFT010000006">
    <property type="protein sequence ID" value="MCK9875720.1"/>
    <property type="molecule type" value="Genomic_DNA"/>
</dbReference>
<name>A0ABT0JVZ2_9ACTN</name>
<dbReference type="RefSeq" id="WP_248824134.1">
    <property type="nucleotide sequence ID" value="NZ_JALKFT010000006.1"/>
</dbReference>
<keyword evidence="3" id="KW-1185">Reference proteome</keyword>
<dbReference type="InterPro" id="IPR016195">
    <property type="entry name" value="Pol/histidinol_Pase-like"/>
</dbReference>
<sequence length="284" mass="30152">MTIDLHTHSTASDGLDAPQELVRRAGTAGLAVVALTDHDTTAGIDAAAAALPRGLVLVPGAEISCYVQVDERRIALHVLAYLFDPAEPTFAAERAEVRRHRVTRARRMVELLHADGHPVRWERVSELAGGTVGRPHVAAAMVEAGLVPSVDAAFSRSWIGPGGPYHVGKQQPDVWRTLELIRAAGGVSVFAHPYASRRGVTVGPEVIERMAAVGLGGLEVDHPDHDDDERHRLRALAADLDLFTTGSSDYHGASKPQGLGAETTSRAAYERLVTTATGATPITG</sequence>
<comment type="caution">
    <text evidence="2">The sequence shown here is derived from an EMBL/GenBank/DDBJ whole genome shotgun (WGS) entry which is preliminary data.</text>
</comment>
<feature type="domain" description="Polymerase/histidinol phosphatase N-terminal" evidence="1">
    <location>
        <begin position="3"/>
        <end position="67"/>
    </location>
</feature>
<dbReference type="Gene3D" id="1.10.150.650">
    <property type="match status" value="1"/>
</dbReference>
<accession>A0ABT0JVZ2</accession>
<dbReference type="InterPro" id="IPR052018">
    <property type="entry name" value="PHP_domain"/>
</dbReference>
<dbReference type="SUPFAM" id="SSF89550">
    <property type="entry name" value="PHP domain-like"/>
    <property type="match status" value="1"/>
</dbReference>
<proteinExistence type="predicted"/>
<organism evidence="2 3">
    <name type="scientific">Frankia umida</name>
    <dbReference type="NCBI Taxonomy" id="573489"/>
    <lineage>
        <taxon>Bacteria</taxon>
        <taxon>Bacillati</taxon>
        <taxon>Actinomycetota</taxon>
        <taxon>Actinomycetes</taxon>
        <taxon>Frankiales</taxon>
        <taxon>Frankiaceae</taxon>
        <taxon>Frankia</taxon>
    </lineage>
</organism>
<dbReference type="CDD" id="cd07438">
    <property type="entry name" value="PHP_HisPPase_AMP"/>
    <property type="match status" value="1"/>
</dbReference>
<dbReference type="Proteomes" id="UP001201873">
    <property type="component" value="Unassembled WGS sequence"/>
</dbReference>